<dbReference type="InterPro" id="IPR011006">
    <property type="entry name" value="CheY-like_superfamily"/>
</dbReference>
<dbReference type="Gene3D" id="1.10.10.10">
    <property type="entry name" value="Winged helix-like DNA-binding domain superfamily/Winged helix DNA-binding domain"/>
    <property type="match status" value="1"/>
</dbReference>
<dbReference type="Gene3D" id="3.40.50.2300">
    <property type="match status" value="1"/>
</dbReference>
<keyword evidence="2" id="KW-0963">Cytoplasm</keyword>
<evidence type="ECO:0000259" key="14">
    <source>
        <dbReference type="PROSITE" id="PS50110"/>
    </source>
</evidence>
<evidence type="ECO:0000313" key="16">
    <source>
        <dbReference type="EMBL" id="MCH7323372.1"/>
    </source>
</evidence>
<feature type="domain" description="Response regulatory" evidence="14">
    <location>
        <begin position="3"/>
        <end position="116"/>
    </location>
</feature>
<evidence type="ECO:0000256" key="3">
    <source>
        <dbReference type="ARBA" id="ARBA00022553"/>
    </source>
</evidence>
<dbReference type="SMART" id="SM00862">
    <property type="entry name" value="Trans_reg_C"/>
    <property type="match status" value="1"/>
</dbReference>
<dbReference type="CDD" id="cd17574">
    <property type="entry name" value="REC_OmpR"/>
    <property type="match status" value="1"/>
</dbReference>
<reference evidence="16 17" key="1">
    <citation type="submission" date="2022-03" db="EMBL/GenBank/DDBJ databases">
        <authorList>
            <person name="Jo J.-H."/>
            <person name="Im W.-T."/>
        </authorList>
    </citation>
    <scope>NUCLEOTIDE SEQUENCE [LARGE SCALE GENOMIC DNA]</scope>
    <source>
        <strain evidence="16 17">MA9</strain>
    </source>
</reference>
<evidence type="ECO:0000256" key="9">
    <source>
        <dbReference type="ARBA" id="ARBA00023163"/>
    </source>
</evidence>
<feature type="DNA-binding region" description="OmpR/PhoB-type" evidence="13">
    <location>
        <begin position="124"/>
        <end position="222"/>
    </location>
</feature>
<dbReference type="PROSITE" id="PS51755">
    <property type="entry name" value="OMPR_PHOB"/>
    <property type="match status" value="1"/>
</dbReference>
<dbReference type="InterPro" id="IPR036388">
    <property type="entry name" value="WH-like_DNA-bd_sf"/>
</dbReference>
<evidence type="ECO:0000256" key="10">
    <source>
        <dbReference type="ARBA" id="ARBA00037471"/>
    </source>
</evidence>
<comment type="subcellular location">
    <subcellularLocation>
        <location evidence="1">Cytoplasm</location>
    </subcellularLocation>
</comment>
<dbReference type="PANTHER" id="PTHR48111:SF49">
    <property type="entry name" value="HEME RESPONSE REGULATOR HSSR"/>
    <property type="match status" value="1"/>
</dbReference>
<sequence length="224" mass="25593">MTTLLIVDDDPKVREVISIYFSQIGYTTVMAQHGIEALETLKTVPIDVAIVDVMMPYLSGIDVVKEIRRLYNLPVILLTAKGQIEDKEQGYHAGTDDYVVKPVDPKELQFRVEALLRLYDTTPTDTLRLGPLSIHPNRYEIQIGDQTLLFPLKEFELLSYLVKNHGRVLTREQIIDEVWNIDFAGDERTVDVHIKRLRARLLQLAPNLHIKTVRGVGYSIEVSK</sequence>
<proteinExistence type="predicted"/>
<evidence type="ECO:0000256" key="2">
    <source>
        <dbReference type="ARBA" id="ARBA00022490"/>
    </source>
</evidence>
<comment type="caution">
    <text evidence="16">The sequence shown here is derived from an EMBL/GenBank/DDBJ whole genome shotgun (WGS) entry which is preliminary data.</text>
</comment>
<keyword evidence="9" id="KW-0804">Transcription</keyword>
<keyword evidence="7 13" id="KW-0238">DNA-binding</keyword>
<dbReference type="SUPFAM" id="SSF52172">
    <property type="entry name" value="CheY-like"/>
    <property type="match status" value="1"/>
</dbReference>
<dbReference type="PROSITE" id="PS50110">
    <property type="entry name" value="RESPONSE_REGULATORY"/>
    <property type="match status" value="1"/>
</dbReference>
<name>A0ABS9UGA3_9BACL</name>
<evidence type="ECO:0000259" key="15">
    <source>
        <dbReference type="PROSITE" id="PS51755"/>
    </source>
</evidence>
<dbReference type="EMBL" id="JAKZFC010000007">
    <property type="protein sequence ID" value="MCH7323372.1"/>
    <property type="molecule type" value="Genomic_DNA"/>
</dbReference>
<keyword evidence="8" id="KW-0010">Activator</keyword>
<accession>A0ABS9UGA3</accession>
<dbReference type="InterPro" id="IPR001867">
    <property type="entry name" value="OmpR/PhoB-type_DNA-bd"/>
</dbReference>
<keyword evidence="6" id="KW-0843">Virulence</keyword>
<dbReference type="Pfam" id="PF00486">
    <property type="entry name" value="Trans_reg_C"/>
    <property type="match status" value="1"/>
</dbReference>
<evidence type="ECO:0000256" key="5">
    <source>
        <dbReference type="ARBA" id="ARBA00023015"/>
    </source>
</evidence>
<evidence type="ECO:0000313" key="17">
    <source>
        <dbReference type="Proteomes" id="UP001316087"/>
    </source>
</evidence>
<protein>
    <recommendedName>
        <fullName evidence="11">Heme response regulator HssR</fullName>
    </recommendedName>
</protein>
<dbReference type="InterPro" id="IPR039420">
    <property type="entry name" value="WalR-like"/>
</dbReference>
<keyword evidence="3 12" id="KW-0597">Phosphoprotein</keyword>
<organism evidence="16 17">
    <name type="scientific">Solibacillus palustris</name>
    <dbReference type="NCBI Taxonomy" id="2908203"/>
    <lineage>
        <taxon>Bacteria</taxon>
        <taxon>Bacillati</taxon>
        <taxon>Bacillota</taxon>
        <taxon>Bacilli</taxon>
        <taxon>Bacillales</taxon>
        <taxon>Caryophanaceae</taxon>
        <taxon>Solibacillus</taxon>
    </lineage>
</organism>
<comment type="function">
    <text evidence="10">Member of the two-component regulatory system HssS/HssR involved in intracellular heme homeostasis and tempering of staphylococcal virulence. Phosphorylated HssR binds to a direct repeat sequence within hrtAB promoter and activates the expression of hrtAB, an efflux pump, in response to extracellular heme, hemin, hemoglobin or blood.</text>
</comment>
<evidence type="ECO:0000256" key="13">
    <source>
        <dbReference type="PROSITE-ProRule" id="PRU01091"/>
    </source>
</evidence>
<keyword evidence="4" id="KW-0902">Two-component regulatory system</keyword>
<evidence type="ECO:0000256" key="4">
    <source>
        <dbReference type="ARBA" id="ARBA00023012"/>
    </source>
</evidence>
<dbReference type="RefSeq" id="WP_241370544.1">
    <property type="nucleotide sequence ID" value="NZ_JAKZFC010000007.1"/>
</dbReference>
<dbReference type="Proteomes" id="UP001316087">
    <property type="component" value="Unassembled WGS sequence"/>
</dbReference>
<dbReference type="SMART" id="SM00448">
    <property type="entry name" value="REC"/>
    <property type="match status" value="1"/>
</dbReference>
<evidence type="ECO:0000256" key="12">
    <source>
        <dbReference type="PROSITE-ProRule" id="PRU00169"/>
    </source>
</evidence>
<evidence type="ECO:0000256" key="7">
    <source>
        <dbReference type="ARBA" id="ARBA00023125"/>
    </source>
</evidence>
<feature type="modified residue" description="4-aspartylphosphate" evidence="12">
    <location>
        <position position="52"/>
    </location>
</feature>
<evidence type="ECO:0000256" key="6">
    <source>
        <dbReference type="ARBA" id="ARBA00023026"/>
    </source>
</evidence>
<dbReference type="PANTHER" id="PTHR48111">
    <property type="entry name" value="REGULATOR OF RPOS"/>
    <property type="match status" value="1"/>
</dbReference>
<evidence type="ECO:0000256" key="1">
    <source>
        <dbReference type="ARBA" id="ARBA00004496"/>
    </source>
</evidence>
<gene>
    <name evidence="16" type="ORF">LZ480_15965</name>
</gene>
<keyword evidence="17" id="KW-1185">Reference proteome</keyword>
<evidence type="ECO:0000256" key="8">
    <source>
        <dbReference type="ARBA" id="ARBA00023159"/>
    </source>
</evidence>
<keyword evidence="5" id="KW-0805">Transcription regulation</keyword>
<dbReference type="Pfam" id="PF00072">
    <property type="entry name" value="Response_reg"/>
    <property type="match status" value="1"/>
</dbReference>
<feature type="domain" description="OmpR/PhoB-type" evidence="15">
    <location>
        <begin position="124"/>
        <end position="222"/>
    </location>
</feature>
<evidence type="ECO:0000256" key="11">
    <source>
        <dbReference type="ARBA" id="ARBA00039976"/>
    </source>
</evidence>
<dbReference type="InterPro" id="IPR001789">
    <property type="entry name" value="Sig_transdc_resp-reg_receiver"/>
</dbReference>
<dbReference type="CDD" id="cd00383">
    <property type="entry name" value="trans_reg_C"/>
    <property type="match status" value="1"/>
</dbReference>